<feature type="chain" id="PRO_5040125823" description="Secreted protein" evidence="2">
    <location>
        <begin position="30"/>
        <end position="169"/>
    </location>
</feature>
<evidence type="ECO:0000313" key="3">
    <source>
        <dbReference type="EMBL" id="KAH7122844.1"/>
    </source>
</evidence>
<keyword evidence="2" id="KW-0732">Signal</keyword>
<keyword evidence="4" id="KW-1185">Reference proteome</keyword>
<reference evidence="3" key="1">
    <citation type="journal article" date="2021" name="Nat. Commun.">
        <title>Genetic determinants of endophytism in the Arabidopsis root mycobiome.</title>
        <authorList>
            <person name="Mesny F."/>
            <person name="Miyauchi S."/>
            <person name="Thiergart T."/>
            <person name="Pickel B."/>
            <person name="Atanasova L."/>
            <person name="Karlsson M."/>
            <person name="Huettel B."/>
            <person name="Barry K.W."/>
            <person name="Haridas S."/>
            <person name="Chen C."/>
            <person name="Bauer D."/>
            <person name="Andreopoulos W."/>
            <person name="Pangilinan J."/>
            <person name="LaButti K."/>
            <person name="Riley R."/>
            <person name="Lipzen A."/>
            <person name="Clum A."/>
            <person name="Drula E."/>
            <person name="Henrissat B."/>
            <person name="Kohler A."/>
            <person name="Grigoriev I.V."/>
            <person name="Martin F.M."/>
            <person name="Hacquard S."/>
        </authorList>
    </citation>
    <scope>NUCLEOTIDE SEQUENCE</scope>
    <source>
        <strain evidence="3">MPI-CAGE-AT-0147</strain>
    </source>
</reference>
<feature type="region of interest" description="Disordered" evidence="1">
    <location>
        <begin position="121"/>
        <end position="157"/>
    </location>
</feature>
<evidence type="ECO:0000313" key="4">
    <source>
        <dbReference type="Proteomes" id="UP000738349"/>
    </source>
</evidence>
<proteinExistence type="predicted"/>
<evidence type="ECO:0000256" key="1">
    <source>
        <dbReference type="SAM" id="MobiDB-lite"/>
    </source>
</evidence>
<sequence>MHSHRRCPVLMNAAFIRVYSALLAHSCSAILSRLVHATMRVRLHLCATESASSPTHENQRQVPEQTQAFCLIDARLGQGMKIPPKWRRRRVHWWREASGSPSPSVKDTRIPLIHPEIPILSNSSSPRTATPPCATPSAIISLPPSPPRQAAHSQSRNFTLARFDGRWAR</sequence>
<evidence type="ECO:0000256" key="2">
    <source>
        <dbReference type="SAM" id="SignalP"/>
    </source>
</evidence>
<dbReference type="AlphaFoldDB" id="A0A9P9DNS2"/>
<gene>
    <name evidence="3" type="ORF">EDB81DRAFT_221123</name>
</gene>
<accession>A0A9P9DNS2</accession>
<comment type="caution">
    <text evidence="3">The sequence shown here is derived from an EMBL/GenBank/DDBJ whole genome shotgun (WGS) entry which is preliminary data.</text>
</comment>
<organism evidence="3 4">
    <name type="scientific">Dactylonectria macrodidyma</name>
    <dbReference type="NCBI Taxonomy" id="307937"/>
    <lineage>
        <taxon>Eukaryota</taxon>
        <taxon>Fungi</taxon>
        <taxon>Dikarya</taxon>
        <taxon>Ascomycota</taxon>
        <taxon>Pezizomycotina</taxon>
        <taxon>Sordariomycetes</taxon>
        <taxon>Hypocreomycetidae</taxon>
        <taxon>Hypocreales</taxon>
        <taxon>Nectriaceae</taxon>
        <taxon>Dactylonectria</taxon>
    </lineage>
</organism>
<dbReference type="Proteomes" id="UP000738349">
    <property type="component" value="Unassembled WGS sequence"/>
</dbReference>
<evidence type="ECO:0008006" key="5">
    <source>
        <dbReference type="Google" id="ProtNLM"/>
    </source>
</evidence>
<protein>
    <recommendedName>
        <fullName evidence="5">Secreted protein</fullName>
    </recommendedName>
</protein>
<name>A0A9P9DNS2_9HYPO</name>
<feature type="signal peptide" evidence="2">
    <location>
        <begin position="1"/>
        <end position="29"/>
    </location>
</feature>
<dbReference type="EMBL" id="JAGMUV010000023">
    <property type="protein sequence ID" value="KAH7122844.1"/>
    <property type="molecule type" value="Genomic_DNA"/>
</dbReference>